<dbReference type="InterPro" id="IPR009061">
    <property type="entry name" value="DNA-bd_dom_put_sf"/>
</dbReference>
<sequence>MKTNIYQNKLLSAGETADILGLKESTLAQFRWRGDKRLPWVKLGKSIRYKLADIEAFIERSTIGKGA</sequence>
<dbReference type="Pfam" id="PF12728">
    <property type="entry name" value="HTH_17"/>
    <property type="match status" value="1"/>
</dbReference>
<dbReference type="SUPFAM" id="SSF46955">
    <property type="entry name" value="Putative DNA-binding domain"/>
    <property type="match status" value="1"/>
</dbReference>
<gene>
    <name evidence="2" type="ORF">RM573_07415</name>
</gene>
<evidence type="ECO:0000313" key="2">
    <source>
        <dbReference type="EMBL" id="MDT0603422.1"/>
    </source>
</evidence>
<organism evidence="2 3">
    <name type="scientific">Thalassotalea castellviae</name>
    <dbReference type="NCBI Taxonomy" id="3075612"/>
    <lineage>
        <taxon>Bacteria</taxon>
        <taxon>Pseudomonadati</taxon>
        <taxon>Pseudomonadota</taxon>
        <taxon>Gammaproteobacteria</taxon>
        <taxon>Alteromonadales</taxon>
        <taxon>Colwelliaceae</taxon>
        <taxon>Thalassotalea</taxon>
    </lineage>
</organism>
<dbReference type="EMBL" id="JAVRIF010000003">
    <property type="protein sequence ID" value="MDT0603422.1"/>
    <property type="molecule type" value="Genomic_DNA"/>
</dbReference>
<dbReference type="RefSeq" id="WP_311579546.1">
    <property type="nucleotide sequence ID" value="NZ_JAVRIF010000003.1"/>
</dbReference>
<dbReference type="InterPro" id="IPR041657">
    <property type="entry name" value="HTH_17"/>
</dbReference>
<comment type="caution">
    <text evidence="2">The sequence shown here is derived from an EMBL/GenBank/DDBJ whole genome shotgun (WGS) entry which is preliminary data.</text>
</comment>
<proteinExistence type="predicted"/>
<reference evidence="2 3" key="1">
    <citation type="submission" date="2023-09" db="EMBL/GenBank/DDBJ databases">
        <authorList>
            <person name="Rey-Velasco X."/>
        </authorList>
    </citation>
    <scope>NUCLEOTIDE SEQUENCE [LARGE SCALE GENOMIC DNA]</scope>
    <source>
        <strain evidence="2 3">W431</strain>
    </source>
</reference>
<feature type="domain" description="Helix-turn-helix" evidence="1">
    <location>
        <begin position="10"/>
        <end position="60"/>
    </location>
</feature>
<protein>
    <submittedName>
        <fullName evidence="2">Helix-turn-helix domain-containing protein</fullName>
    </submittedName>
</protein>
<accession>A0ABU3A1K0</accession>
<evidence type="ECO:0000313" key="3">
    <source>
        <dbReference type="Proteomes" id="UP001266357"/>
    </source>
</evidence>
<keyword evidence="3" id="KW-1185">Reference proteome</keyword>
<name>A0ABU3A1K0_9GAMM</name>
<dbReference type="Proteomes" id="UP001266357">
    <property type="component" value="Unassembled WGS sequence"/>
</dbReference>
<evidence type="ECO:0000259" key="1">
    <source>
        <dbReference type="Pfam" id="PF12728"/>
    </source>
</evidence>